<dbReference type="GO" id="GO:0006508">
    <property type="term" value="P:proteolysis"/>
    <property type="evidence" value="ECO:0007669"/>
    <property type="project" value="UniProtKB-KW"/>
</dbReference>
<dbReference type="EC" id="3.4.21.105" evidence="7"/>
<dbReference type="EMBL" id="CP127247">
    <property type="protein sequence ID" value="WIY26433.1"/>
    <property type="molecule type" value="Genomic_DNA"/>
</dbReference>
<evidence type="ECO:0000256" key="4">
    <source>
        <dbReference type="ARBA" id="ARBA00023136"/>
    </source>
</evidence>
<keyword evidence="3 5" id="KW-1133">Transmembrane helix</keyword>
<proteinExistence type="predicted"/>
<reference evidence="7 8" key="1">
    <citation type="submission" date="2023-06" db="EMBL/GenBank/DDBJ databases">
        <title>Parasedimentitalea psychrophila sp. nov., a psychrophilic bacterium isolated from deep-sea sediment.</title>
        <authorList>
            <person name="Li A."/>
        </authorList>
    </citation>
    <scope>NUCLEOTIDE SEQUENCE [LARGE SCALE GENOMIC DNA]</scope>
    <source>
        <strain evidence="7 8">QS115</strain>
    </source>
</reference>
<dbReference type="GO" id="GO:0016020">
    <property type="term" value="C:membrane"/>
    <property type="evidence" value="ECO:0007669"/>
    <property type="project" value="UniProtKB-SubCell"/>
</dbReference>
<keyword evidence="8" id="KW-1185">Reference proteome</keyword>
<evidence type="ECO:0000256" key="3">
    <source>
        <dbReference type="ARBA" id="ARBA00022989"/>
    </source>
</evidence>
<evidence type="ECO:0000313" key="7">
    <source>
        <dbReference type="EMBL" id="WIY26433.1"/>
    </source>
</evidence>
<dbReference type="Gene3D" id="1.20.1540.10">
    <property type="entry name" value="Rhomboid-like"/>
    <property type="match status" value="1"/>
</dbReference>
<feature type="domain" description="Peptidase S54 rhomboid" evidence="6">
    <location>
        <begin position="80"/>
        <end position="219"/>
    </location>
</feature>
<protein>
    <submittedName>
        <fullName evidence="7">Rhomboid family intramembrane serine protease</fullName>
        <ecNumber evidence="7">3.4.21.105</ecNumber>
    </submittedName>
</protein>
<name>A0A9Y2P7V8_9RHOB</name>
<evidence type="ECO:0000313" key="8">
    <source>
        <dbReference type="Proteomes" id="UP001238334"/>
    </source>
</evidence>
<evidence type="ECO:0000259" key="6">
    <source>
        <dbReference type="Pfam" id="PF01694"/>
    </source>
</evidence>
<dbReference type="RefSeq" id="WP_270919380.1">
    <property type="nucleotide sequence ID" value="NZ_CP127247.1"/>
</dbReference>
<gene>
    <name evidence="7" type="ORF">QPJ95_05825</name>
</gene>
<keyword evidence="4 5" id="KW-0472">Membrane</keyword>
<comment type="subcellular location">
    <subcellularLocation>
        <location evidence="1">Membrane</location>
        <topology evidence="1">Multi-pass membrane protein</topology>
    </subcellularLocation>
</comment>
<dbReference type="InterPro" id="IPR022764">
    <property type="entry name" value="Peptidase_S54_rhomboid_dom"/>
</dbReference>
<keyword evidence="2 5" id="KW-0812">Transmembrane</keyword>
<feature type="transmembrane region" description="Helical" evidence="5">
    <location>
        <begin position="176"/>
        <end position="195"/>
    </location>
</feature>
<feature type="transmembrane region" description="Helical" evidence="5">
    <location>
        <begin position="50"/>
        <end position="71"/>
    </location>
</feature>
<keyword evidence="7" id="KW-0378">Hydrolase</keyword>
<dbReference type="GO" id="GO:0004252">
    <property type="term" value="F:serine-type endopeptidase activity"/>
    <property type="evidence" value="ECO:0007669"/>
    <property type="project" value="InterPro"/>
</dbReference>
<dbReference type="KEGG" id="ppso:QPJ95_05825"/>
<evidence type="ECO:0000256" key="1">
    <source>
        <dbReference type="ARBA" id="ARBA00004141"/>
    </source>
</evidence>
<dbReference type="AlphaFoldDB" id="A0A9Y2P7V8"/>
<dbReference type="Pfam" id="PF01694">
    <property type="entry name" value="Rhomboid"/>
    <property type="match status" value="1"/>
</dbReference>
<dbReference type="SUPFAM" id="SSF144091">
    <property type="entry name" value="Rhomboid-like"/>
    <property type="match status" value="1"/>
</dbReference>
<feature type="transmembrane region" description="Helical" evidence="5">
    <location>
        <begin position="143"/>
        <end position="164"/>
    </location>
</feature>
<organism evidence="7 8">
    <name type="scientific">Parasedimentitalea psychrophila</name>
    <dbReference type="NCBI Taxonomy" id="2997337"/>
    <lineage>
        <taxon>Bacteria</taxon>
        <taxon>Pseudomonadati</taxon>
        <taxon>Pseudomonadota</taxon>
        <taxon>Alphaproteobacteria</taxon>
        <taxon>Rhodobacterales</taxon>
        <taxon>Paracoccaceae</taxon>
        <taxon>Parasedimentitalea</taxon>
    </lineage>
</organism>
<keyword evidence="7" id="KW-0645">Protease</keyword>
<dbReference type="Proteomes" id="UP001238334">
    <property type="component" value="Chromosome"/>
</dbReference>
<evidence type="ECO:0000256" key="2">
    <source>
        <dbReference type="ARBA" id="ARBA00022692"/>
    </source>
</evidence>
<accession>A0A9Y2P7V8</accession>
<feature type="transmembrane region" description="Helical" evidence="5">
    <location>
        <begin position="83"/>
        <end position="106"/>
    </location>
</feature>
<sequence>MSSNPNPPPVNPPPVNPLPPAVVALVLIIMGIEAAFSLGTRGLIGGPSAVGWRLEALQVYGFSSEIFWWMWETGHWPVEHLIRFISYAFVHGAFTQALFVCVFVLAMGKMVGEVMGDMAMVVIFLLSGIGGGLGYALLVNSQFPLFGGFPAVYGLIGAFTYILWRSLALVGAQQSRAFTLIAFLMGIQLLFGLVLGGQKDWVADLAGFATGFGLSFFLAPGGWARMRGKIHRD</sequence>
<evidence type="ECO:0000256" key="5">
    <source>
        <dbReference type="SAM" id="Phobius"/>
    </source>
</evidence>
<feature type="transmembrane region" description="Helical" evidence="5">
    <location>
        <begin position="20"/>
        <end position="38"/>
    </location>
</feature>
<feature type="transmembrane region" description="Helical" evidence="5">
    <location>
        <begin position="201"/>
        <end position="223"/>
    </location>
</feature>
<feature type="transmembrane region" description="Helical" evidence="5">
    <location>
        <begin position="118"/>
        <end position="137"/>
    </location>
</feature>
<dbReference type="InterPro" id="IPR035952">
    <property type="entry name" value="Rhomboid-like_sf"/>
</dbReference>